<dbReference type="InterPro" id="IPR017924">
    <property type="entry name" value="RNA-binding_YhbY"/>
</dbReference>
<proteinExistence type="predicted"/>
<dbReference type="PROSITE" id="PS51295">
    <property type="entry name" value="CRM"/>
    <property type="match status" value="1"/>
</dbReference>
<reference evidence="4 5" key="1">
    <citation type="submission" date="2020-08" db="EMBL/GenBank/DDBJ databases">
        <title>A Genomic Blueprint of the Chicken Gut Microbiome.</title>
        <authorList>
            <person name="Gilroy R."/>
            <person name="Ravi A."/>
            <person name="Getino M."/>
            <person name="Pursley I."/>
            <person name="Horton D.L."/>
            <person name="Alikhan N.-F."/>
            <person name="Baker D."/>
            <person name="Gharbi K."/>
            <person name="Hall N."/>
            <person name="Watson M."/>
            <person name="Adriaenssens E.M."/>
            <person name="Foster-Nyarko E."/>
            <person name="Jarju S."/>
            <person name="Secka A."/>
            <person name="Antonio M."/>
            <person name="Oren A."/>
            <person name="Chaudhuri R."/>
            <person name="La Ragione R.M."/>
            <person name="Hildebrand F."/>
            <person name="Pallen M.J."/>
        </authorList>
    </citation>
    <scope>NUCLEOTIDE SEQUENCE [LARGE SCALE GENOMIC DNA]</scope>
    <source>
        <strain evidence="4 5">Sa3CVN1</strain>
    </source>
</reference>
<evidence type="ECO:0000259" key="3">
    <source>
        <dbReference type="PROSITE" id="PS51295"/>
    </source>
</evidence>
<keyword evidence="1 2" id="KW-0694">RNA-binding</keyword>
<dbReference type="PANTHER" id="PTHR40065:SF3">
    <property type="entry name" value="RNA-BINDING PROTEIN YHBY"/>
    <property type="match status" value="1"/>
</dbReference>
<dbReference type="RefSeq" id="WP_143315600.1">
    <property type="nucleotide sequence ID" value="NZ_JACSRA010000005.1"/>
</dbReference>
<dbReference type="InterPro" id="IPR035920">
    <property type="entry name" value="YhbY-like_sf"/>
</dbReference>
<dbReference type="InterPro" id="IPR001890">
    <property type="entry name" value="RNA-binding_CRM"/>
</dbReference>
<dbReference type="SUPFAM" id="SSF75471">
    <property type="entry name" value="YhbY-like"/>
    <property type="match status" value="1"/>
</dbReference>
<evidence type="ECO:0000313" key="4">
    <source>
        <dbReference type="EMBL" id="MBD7910624.1"/>
    </source>
</evidence>
<sequence>MLTGKQRAYLRKLAHNIDPIFQVGKNGVEDTFLKQVEEALEKRELIKIKVLENSGLEAREVSDMICEEVGCEGIQAIGSKLVLYKESKKNPQIEIPKARN</sequence>
<feature type="domain" description="CRM" evidence="3">
    <location>
        <begin position="1"/>
        <end position="96"/>
    </location>
</feature>
<keyword evidence="5" id="KW-1185">Reference proteome</keyword>
<comment type="caution">
    <text evidence="4">The sequence shown here is derived from an EMBL/GenBank/DDBJ whole genome shotgun (WGS) entry which is preliminary data.</text>
</comment>
<name>A0ABR8PR27_9CLOT</name>
<dbReference type="Gene3D" id="3.30.110.60">
    <property type="entry name" value="YhbY-like"/>
    <property type="match status" value="1"/>
</dbReference>
<dbReference type="EMBL" id="JACSRA010000005">
    <property type="protein sequence ID" value="MBD7910624.1"/>
    <property type="molecule type" value="Genomic_DNA"/>
</dbReference>
<protein>
    <submittedName>
        <fullName evidence="4">Ribosome assembly RNA-binding protein YhbY</fullName>
    </submittedName>
</protein>
<evidence type="ECO:0000313" key="5">
    <source>
        <dbReference type="Proteomes" id="UP000627781"/>
    </source>
</evidence>
<organism evidence="4 5">
    <name type="scientific">Clostridium cibarium</name>
    <dbReference type="NCBI Taxonomy" id="2762247"/>
    <lineage>
        <taxon>Bacteria</taxon>
        <taxon>Bacillati</taxon>
        <taxon>Bacillota</taxon>
        <taxon>Clostridia</taxon>
        <taxon>Eubacteriales</taxon>
        <taxon>Clostridiaceae</taxon>
        <taxon>Clostridium</taxon>
    </lineage>
</organism>
<dbReference type="Pfam" id="PF01985">
    <property type="entry name" value="CRS1_YhbY"/>
    <property type="match status" value="1"/>
</dbReference>
<evidence type="ECO:0000256" key="2">
    <source>
        <dbReference type="PROSITE-ProRule" id="PRU00626"/>
    </source>
</evidence>
<evidence type="ECO:0000256" key="1">
    <source>
        <dbReference type="ARBA" id="ARBA00022884"/>
    </source>
</evidence>
<dbReference type="NCBIfam" id="TIGR00253">
    <property type="entry name" value="RNA_bind_YhbY"/>
    <property type="match status" value="1"/>
</dbReference>
<dbReference type="InterPro" id="IPR051925">
    <property type="entry name" value="RNA-binding_domain"/>
</dbReference>
<accession>A0ABR8PR27</accession>
<dbReference type="PANTHER" id="PTHR40065">
    <property type="entry name" value="RNA-BINDING PROTEIN YHBY"/>
    <property type="match status" value="1"/>
</dbReference>
<dbReference type="SMART" id="SM01103">
    <property type="entry name" value="CRS1_YhbY"/>
    <property type="match status" value="1"/>
</dbReference>
<gene>
    <name evidence="4" type="primary">yhbY</name>
    <name evidence="4" type="ORF">H9661_04545</name>
</gene>
<dbReference type="Proteomes" id="UP000627781">
    <property type="component" value="Unassembled WGS sequence"/>
</dbReference>